<dbReference type="RefSeq" id="WP_096157198.1">
    <property type="nucleotide sequence ID" value="NZ_NRGX01000001.1"/>
</dbReference>
<dbReference type="AlphaFoldDB" id="A0A2A3X0D6"/>
<dbReference type="InterPro" id="IPR041025">
    <property type="entry name" value="HNH_repeat"/>
</dbReference>
<name>A0A2A3X0D6_BREAU</name>
<evidence type="ECO:0000313" key="2">
    <source>
        <dbReference type="Proteomes" id="UP000218377"/>
    </source>
</evidence>
<comment type="caution">
    <text evidence="1">The sequence shown here is derived from an EMBL/GenBank/DDBJ whole genome shotgun (WGS) entry which is preliminary data.</text>
</comment>
<proteinExistence type="predicted"/>
<dbReference type="EMBL" id="NRGX01000001">
    <property type="protein sequence ID" value="PCC16977.1"/>
    <property type="molecule type" value="Genomic_DNA"/>
</dbReference>
<dbReference type="Proteomes" id="UP000218377">
    <property type="component" value="Unassembled WGS sequence"/>
</dbReference>
<organism evidence="1 2">
    <name type="scientific">Brevibacterium aurantiacum</name>
    <dbReference type="NCBI Taxonomy" id="273384"/>
    <lineage>
        <taxon>Bacteria</taxon>
        <taxon>Bacillati</taxon>
        <taxon>Actinomycetota</taxon>
        <taxon>Actinomycetes</taxon>
        <taxon>Micrococcales</taxon>
        <taxon>Brevibacteriaceae</taxon>
        <taxon>Brevibacterium</taxon>
    </lineage>
</organism>
<protein>
    <recommendedName>
        <fullName evidence="3">RNA polymerase sigma-70 region 4 domain-containing protein</fullName>
    </recommendedName>
</protein>
<evidence type="ECO:0000313" key="1">
    <source>
        <dbReference type="EMBL" id="PCC16977.1"/>
    </source>
</evidence>
<sequence length="439" mass="49158">MSDFNPSLEAAQSLVSKVQAKADLPHGAEREVEMAKQYVLGETLDAIGKDYDLTRERVRQLINLSGWKTSELRHARKVIADDERRQKTELDRDKVLKWSYANPGVAKQNAAEQLGLPVKVVSKLLGKRSNLHSFHTARERRQNWTDNDLIEILRQFHLATGSTVSMDFEKWSMARGGPSRQTPTIRFGSWSAALEKADIEGSYSVDRERQHSDEDLWAAVIEFFSFDRNNYSYDSFATWLSGSQGMPSAALIRVRLGLSWSELSVTGQKVAGSRIADFDPKWVAEVRNQRDWATLVKIGADPVDVLAEAIASIGSVLTIAAYNTWAQDFDRPKAQTLMKRARLSWVQLVEAAGGRTGTRGARGAVSDQSLLEPLIEYALEHHQIRYLEYSHWARENGRPVGSTLSHRFGSWDRAVSSALLEASKRKLESGLESLPGSDS</sequence>
<evidence type="ECO:0008006" key="3">
    <source>
        <dbReference type="Google" id="ProtNLM"/>
    </source>
</evidence>
<reference evidence="1 2" key="1">
    <citation type="journal article" date="2017" name="Elife">
        <title>Extensive horizontal gene transfer in cheese-associated bacteria.</title>
        <authorList>
            <person name="Bonham K.S."/>
            <person name="Wolfe B.E."/>
            <person name="Dutton R.J."/>
        </authorList>
    </citation>
    <scope>NUCLEOTIDE SEQUENCE [LARGE SCALE GENOMIC DNA]</scope>
    <source>
        <strain evidence="1 2">JB5</strain>
    </source>
</reference>
<dbReference type="Pfam" id="PF18780">
    <property type="entry name" value="HNH_repeat"/>
    <property type="match status" value="1"/>
</dbReference>
<gene>
    <name evidence="1" type="ORF">CIK79_00930</name>
</gene>
<accession>A0A2A3X0D6</accession>